<organism evidence="8 9">
    <name type="scientific">Glarea lozoyensis (strain ATCC 20868 / MF5171)</name>
    <dbReference type="NCBI Taxonomy" id="1116229"/>
    <lineage>
        <taxon>Eukaryota</taxon>
        <taxon>Fungi</taxon>
        <taxon>Dikarya</taxon>
        <taxon>Ascomycota</taxon>
        <taxon>Pezizomycotina</taxon>
        <taxon>Leotiomycetes</taxon>
        <taxon>Helotiales</taxon>
        <taxon>Helotiaceae</taxon>
        <taxon>Glarea</taxon>
    </lineage>
</organism>
<dbReference type="KEGG" id="glz:GLAREA_06108"/>
<keyword evidence="5" id="KW-0560">Oxidoreductase</keyword>
<evidence type="ECO:0000256" key="1">
    <source>
        <dbReference type="ARBA" id="ARBA00001947"/>
    </source>
</evidence>
<dbReference type="GO" id="GO:0000721">
    <property type="term" value="F:(R,R)-butanediol dehydrogenase activity"/>
    <property type="evidence" value="ECO:0007669"/>
    <property type="project" value="TreeGrafter"/>
</dbReference>
<protein>
    <submittedName>
        <fullName evidence="8">GroES-like protein</fullName>
    </submittedName>
</protein>
<reference evidence="8 9" key="1">
    <citation type="journal article" date="2013" name="BMC Genomics">
        <title>Genomics-driven discovery of the pneumocandin biosynthetic gene cluster in the fungus Glarea lozoyensis.</title>
        <authorList>
            <person name="Chen L."/>
            <person name="Yue Q."/>
            <person name="Zhang X."/>
            <person name="Xiang M."/>
            <person name="Wang C."/>
            <person name="Li S."/>
            <person name="Che Y."/>
            <person name="Ortiz-Lopez F.J."/>
            <person name="Bills G.F."/>
            <person name="Liu X."/>
            <person name="An Z."/>
        </authorList>
    </citation>
    <scope>NUCLEOTIDE SEQUENCE [LARGE SCALE GENOMIC DNA]</scope>
    <source>
        <strain evidence="9">ATCC 20868 / MF5171</strain>
    </source>
</reference>
<dbReference type="GO" id="GO:0005737">
    <property type="term" value="C:cytoplasm"/>
    <property type="evidence" value="ECO:0007669"/>
    <property type="project" value="TreeGrafter"/>
</dbReference>
<dbReference type="RefSeq" id="XP_008079713.1">
    <property type="nucleotide sequence ID" value="XM_008081522.1"/>
</dbReference>
<dbReference type="GO" id="GO:0034079">
    <property type="term" value="P:butanediol biosynthetic process"/>
    <property type="evidence" value="ECO:0007669"/>
    <property type="project" value="TreeGrafter"/>
</dbReference>
<dbReference type="PANTHER" id="PTHR43161">
    <property type="entry name" value="SORBITOL DEHYDROGENASE"/>
    <property type="match status" value="1"/>
</dbReference>
<dbReference type="STRING" id="1116229.S3DM01"/>
<gene>
    <name evidence="8" type="ORF">GLAREA_06108</name>
</gene>
<dbReference type="PANTHER" id="PTHR43161:SF23">
    <property type="entry name" value="(R,R)-BUTANEDIOL DEHYDROGENASE-RELATED"/>
    <property type="match status" value="1"/>
</dbReference>
<comment type="cofactor">
    <cofactor evidence="1 6">
        <name>Zn(2+)</name>
        <dbReference type="ChEBI" id="CHEBI:29105"/>
    </cofactor>
</comment>
<dbReference type="AlphaFoldDB" id="S3DM01"/>
<sequence length="543" mass="58786">MRAARYHGIGDIRVEEIEEPTCGEGQVKVKPAFVGICGTDLHEYLGGPNFAPETPHPVTGETIPITFGHEFSGTVLEVGKGVTNFKPGQHVSIQPTIYDGTCNACHLGLQNVCYHGGFVGLSGWGGGLSDACVIPADYVLPLPDNVPLDIAALVEPLAVGWHAVSRSPLKKGSTILILGGGPIGIAVINALKAQGCGKIIVSEISSSRQKFCSHFGADVILNPTKDDVIKRVKEETGGDGVDIVFDCAGVAVGLTAACKCIKVRGTVVNVAIWEKAVPFQPNDLVFKEGSYVACLGHAKQDFKDVIEALGNGSMKPGDMITAKIALEHVVDQGFKQLIDNKEAHKVNKTFVLLLDYEYDTNPEHQIWSIITSKDASLAKATPPTLPPLKELNSDFEGWSLDQLYDFMSENEEVLGKAGFDVSSWAMLDDEALENDTVLLVEHNFELDEDEEDEEEREARLMGNVKYKAVRAPAEEAHTVFVNLQIANMGFEDFVNEEAGHVNGVWQYISCGGESNEGVYSMANDATKEQDEAIKKGQEEGWLE</sequence>
<comment type="similarity">
    <text evidence="2 6">Belongs to the zinc-containing alcohol dehydrogenase family.</text>
</comment>
<proteinExistence type="inferred from homology"/>
<accession>S3DM01</accession>
<evidence type="ECO:0000256" key="5">
    <source>
        <dbReference type="ARBA" id="ARBA00023002"/>
    </source>
</evidence>
<dbReference type="Pfam" id="PF21962">
    <property type="entry name" value="DUF6924"/>
    <property type="match status" value="1"/>
</dbReference>
<dbReference type="eggNOG" id="KOG0024">
    <property type="taxonomic scope" value="Eukaryota"/>
</dbReference>
<feature type="domain" description="Enoyl reductase (ER)" evidence="7">
    <location>
        <begin position="8"/>
        <end position="338"/>
    </location>
</feature>
<name>S3DM01_GLAL2</name>
<evidence type="ECO:0000256" key="6">
    <source>
        <dbReference type="RuleBase" id="RU361277"/>
    </source>
</evidence>
<dbReference type="HOGENOM" id="CLU_501566_0_0_1"/>
<dbReference type="SUPFAM" id="SSF50129">
    <property type="entry name" value="GroES-like"/>
    <property type="match status" value="1"/>
</dbReference>
<dbReference type="InterPro" id="IPR011032">
    <property type="entry name" value="GroES-like_sf"/>
</dbReference>
<keyword evidence="4 6" id="KW-0862">Zinc</keyword>
<dbReference type="InterPro" id="IPR053832">
    <property type="entry name" value="DUF6924"/>
</dbReference>
<dbReference type="OMA" id="AMGHEMS"/>
<dbReference type="SMART" id="SM00829">
    <property type="entry name" value="PKS_ER"/>
    <property type="match status" value="1"/>
</dbReference>
<keyword evidence="3 6" id="KW-0479">Metal-binding</keyword>
<dbReference type="InterPro" id="IPR036291">
    <property type="entry name" value="NAD(P)-bd_dom_sf"/>
</dbReference>
<evidence type="ECO:0000259" key="7">
    <source>
        <dbReference type="SMART" id="SM00829"/>
    </source>
</evidence>
<evidence type="ECO:0000256" key="4">
    <source>
        <dbReference type="ARBA" id="ARBA00022833"/>
    </source>
</evidence>
<dbReference type="InterPro" id="IPR020843">
    <property type="entry name" value="ER"/>
</dbReference>
<dbReference type="InterPro" id="IPR013149">
    <property type="entry name" value="ADH-like_C"/>
</dbReference>
<evidence type="ECO:0000256" key="3">
    <source>
        <dbReference type="ARBA" id="ARBA00022723"/>
    </source>
</evidence>
<keyword evidence="9" id="KW-1185">Reference proteome</keyword>
<dbReference type="SUPFAM" id="SSF51735">
    <property type="entry name" value="NAD(P)-binding Rossmann-fold domains"/>
    <property type="match status" value="1"/>
</dbReference>
<dbReference type="InterPro" id="IPR002328">
    <property type="entry name" value="ADH_Zn_CS"/>
</dbReference>
<dbReference type="Pfam" id="PF00107">
    <property type="entry name" value="ADH_zinc_N"/>
    <property type="match status" value="1"/>
</dbReference>
<dbReference type="Pfam" id="PF08240">
    <property type="entry name" value="ADH_N"/>
    <property type="match status" value="1"/>
</dbReference>
<dbReference type="Gene3D" id="3.40.50.720">
    <property type="entry name" value="NAD(P)-binding Rossmann-like Domain"/>
    <property type="match status" value="1"/>
</dbReference>
<evidence type="ECO:0000313" key="9">
    <source>
        <dbReference type="Proteomes" id="UP000016922"/>
    </source>
</evidence>
<dbReference type="OrthoDB" id="3941538at2759"/>
<dbReference type="Gene3D" id="3.90.180.10">
    <property type="entry name" value="Medium-chain alcohol dehydrogenases, catalytic domain"/>
    <property type="match status" value="1"/>
</dbReference>
<evidence type="ECO:0000313" key="8">
    <source>
        <dbReference type="EMBL" id="EPE33096.1"/>
    </source>
</evidence>
<dbReference type="InterPro" id="IPR013154">
    <property type="entry name" value="ADH-like_N"/>
</dbReference>
<dbReference type="CDD" id="cd08233">
    <property type="entry name" value="butanediol_DH_like"/>
    <property type="match status" value="1"/>
</dbReference>
<dbReference type="Proteomes" id="UP000016922">
    <property type="component" value="Unassembled WGS sequence"/>
</dbReference>
<dbReference type="GO" id="GO:0008270">
    <property type="term" value="F:zinc ion binding"/>
    <property type="evidence" value="ECO:0007669"/>
    <property type="project" value="InterPro"/>
</dbReference>
<dbReference type="PROSITE" id="PS00059">
    <property type="entry name" value="ADH_ZINC"/>
    <property type="match status" value="1"/>
</dbReference>
<dbReference type="GeneID" id="19465162"/>
<dbReference type="EMBL" id="KE145358">
    <property type="protein sequence ID" value="EPE33096.1"/>
    <property type="molecule type" value="Genomic_DNA"/>
</dbReference>
<evidence type="ECO:0000256" key="2">
    <source>
        <dbReference type="ARBA" id="ARBA00008072"/>
    </source>
</evidence>